<gene>
    <name evidence="5" type="ORF">BJP51_04215</name>
</gene>
<feature type="region of interest" description="Disordered" evidence="3">
    <location>
        <begin position="52"/>
        <end position="96"/>
    </location>
</feature>
<dbReference type="Gene3D" id="1.10.10.1400">
    <property type="entry name" value="Terminase, small subunit, N-terminal DNA-binding domain, HTH motif"/>
    <property type="match status" value="1"/>
</dbReference>
<dbReference type="GO" id="GO:0051276">
    <property type="term" value="P:chromosome organization"/>
    <property type="evidence" value="ECO:0007669"/>
    <property type="project" value="InterPro"/>
</dbReference>
<dbReference type="PANTHER" id="PTHR41328">
    <property type="entry name" value="TERMINASE SMALL SUBUNIT-RELATED"/>
    <property type="match status" value="1"/>
</dbReference>
<comment type="caution">
    <text evidence="5">The sequence shown here is derived from an EMBL/GenBank/DDBJ whole genome shotgun (WGS) entry which is preliminary data.</text>
</comment>
<evidence type="ECO:0000256" key="1">
    <source>
        <dbReference type="ARBA" id="ARBA00022612"/>
    </source>
</evidence>
<dbReference type="EMBL" id="MKQP01000045">
    <property type="protein sequence ID" value="OMD25458.1"/>
    <property type="molecule type" value="Genomic_DNA"/>
</dbReference>
<dbReference type="Proteomes" id="UP000187465">
    <property type="component" value="Unassembled WGS sequence"/>
</dbReference>
<dbReference type="InterPro" id="IPR018925">
    <property type="entry name" value="XtmA-like_N"/>
</dbReference>
<dbReference type="InterPro" id="IPR052404">
    <property type="entry name" value="SPP1-like_terminase"/>
</dbReference>
<sequence length="287" mass="33035">MPRARDPNRDRALEIWREHGGEITNRQIAEQLDIDEKKVAVWKQRDKWSVVQQSSNNVVQQPKEKKSVVQQKKQKSNKQNKEVARGDPPEEEGELTDKQRMFVLEYMRDFNATRAALAAGYSKRAAYSIGWENLRKPEIQAEITLLKEQMTAELGLSVHRVIAEYLKIAFADTTDYVDFGTNEEPVIGMDGPVYDEEGDPVTKTVSFVHFKSAYEVDGTLISEVKQGRDGVSIKFYDKMRALKELEKYLGYMDEETKLRVQKMQLEVAAISKEVESEVVFIKDDLHE</sequence>
<dbReference type="Pfam" id="PF10668">
    <property type="entry name" value="Phage_terminase"/>
    <property type="match status" value="1"/>
</dbReference>
<evidence type="ECO:0000313" key="5">
    <source>
        <dbReference type="EMBL" id="OMD25458.1"/>
    </source>
</evidence>
<evidence type="ECO:0000256" key="3">
    <source>
        <dbReference type="SAM" id="MobiDB-lite"/>
    </source>
</evidence>
<evidence type="ECO:0000259" key="4">
    <source>
        <dbReference type="Pfam" id="PF10668"/>
    </source>
</evidence>
<evidence type="ECO:0000313" key="6">
    <source>
        <dbReference type="Proteomes" id="UP000187465"/>
    </source>
</evidence>
<dbReference type="Pfam" id="PF03592">
    <property type="entry name" value="Terminase_2"/>
    <property type="match status" value="1"/>
</dbReference>
<evidence type="ECO:0000256" key="2">
    <source>
        <dbReference type="ARBA" id="ARBA00023219"/>
    </source>
</evidence>
<dbReference type="RefSeq" id="WP_051491327.1">
    <property type="nucleotide sequence ID" value="NZ_MKQP01000045.1"/>
</dbReference>
<feature type="domain" description="PBSX phage terminase small subunit-like N-terminal" evidence="4">
    <location>
        <begin position="1"/>
        <end position="57"/>
    </location>
</feature>
<dbReference type="InterPro" id="IPR005335">
    <property type="entry name" value="Terminase_ssu"/>
</dbReference>
<proteinExistence type="predicted"/>
<feature type="compositionally biased region" description="Basic and acidic residues" evidence="3">
    <location>
        <begin position="79"/>
        <end position="88"/>
    </location>
</feature>
<keyword evidence="2" id="KW-0231">Viral genome packaging</keyword>
<keyword evidence="1" id="KW-1188">Viral release from host cell</keyword>
<dbReference type="InterPro" id="IPR038713">
    <property type="entry name" value="Terminase_Gp1_N_sf"/>
</dbReference>
<protein>
    <recommendedName>
        <fullName evidence="4">PBSX phage terminase small subunit-like N-terminal domain-containing protein</fullName>
    </recommendedName>
</protein>
<dbReference type="AlphaFoldDB" id="A0A1R0X0B8"/>
<feature type="compositionally biased region" description="Low complexity" evidence="3">
    <location>
        <begin position="52"/>
        <end position="61"/>
    </location>
</feature>
<name>A0A1R0X0B8_9BACL</name>
<accession>A0A1R0X0B8</accession>
<organism evidence="5 6">
    <name type="scientific">Paenibacillus odorifer</name>
    <dbReference type="NCBI Taxonomy" id="189426"/>
    <lineage>
        <taxon>Bacteria</taxon>
        <taxon>Bacillati</taxon>
        <taxon>Bacillota</taxon>
        <taxon>Bacilli</taxon>
        <taxon>Bacillales</taxon>
        <taxon>Paenibacillaceae</taxon>
        <taxon>Paenibacillus</taxon>
    </lineage>
</organism>
<dbReference type="PANTHER" id="PTHR41328:SF3">
    <property type="entry name" value="PBSX PHAGE TERMINASE SMALL SUBUNIT"/>
    <property type="match status" value="1"/>
</dbReference>
<reference evidence="5 6" key="1">
    <citation type="submission" date="2016-10" db="EMBL/GenBank/DDBJ databases">
        <title>Paenibacillus species isolates.</title>
        <authorList>
            <person name="Beno S.M."/>
        </authorList>
    </citation>
    <scope>NUCLEOTIDE SEQUENCE [LARGE SCALE GENOMIC DNA]</scope>
    <source>
        <strain evidence="5 6">FSL H7-0604</strain>
    </source>
</reference>